<evidence type="ECO:0000256" key="5">
    <source>
        <dbReference type="SAM" id="Coils"/>
    </source>
</evidence>
<proteinExistence type="inferred from homology"/>
<feature type="coiled-coil region" evidence="5">
    <location>
        <begin position="703"/>
        <end position="737"/>
    </location>
</feature>
<feature type="region of interest" description="Disordered" evidence="6">
    <location>
        <begin position="927"/>
        <end position="955"/>
    </location>
</feature>
<feature type="region of interest" description="Disordered" evidence="6">
    <location>
        <begin position="1139"/>
        <end position="1174"/>
    </location>
</feature>
<protein>
    <recommendedName>
        <fullName evidence="9">Nuclear matrix constituent protein 1-like protein</fullName>
    </recommendedName>
</protein>
<feature type="compositionally biased region" description="Polar residues" evidence="6">
    <location>
        <begin position="24"/>
        <end position="34"/>
    </location>
</feature>
<evidence type="ECO:0000313" key="8">
    <source>
        <dbReference type="Proteomes" id="UP000027138"/>
    </source>
</evidence>
<comment type="similarity">
    <text evidence="4">Belongs to the CRWN family.</text>
</comment>
<dbReference type="STRING" id="180498.A0A067JZP5"/>
<evidence type="ECO:0000256" key="3">
    <source>
        <dbReference type="ARBA" id="ARBA00024186"/>
    </source>
</evidence>
<dbReference type="OrthoDB" id="673795at2759"/>
<feature type="compositionally biased region" description="Polar residues" evidence="6">
    <location>
        <begin position="1055"/>
        <end position="1065"/>
    </location>
</feature>
<feature type="region of interest" description="Disordered" evidence="6">
    <location>
        <begin position="987"/>
        <end position="1065"/>
    </location>
</feature>
<dbReference type="PANTHER" id="PTHR31908:SF9">
    <property type="entry name" value="PROTEIN CROWDED NUCLEI 3"/>
    <property type="match status" value="1"/>
</dbReference>
<dbReference type="EMBL" id="KK914751">
    <property type="protein sequence ID" value="KDP29347.1"/>
    <property type="molecule type" value="Genomic_DNA"/>
</dbReference>
<evidence type="ECO:0000256" key="4">
    <source>
        <dbReference type="ARBA" id="ARBA00024208"/>
    </source>
</evidence>
<accession>A0A067JZP5</accession>
<keyword evidence="1 5" id="KW-0175">Coiled coil</keyword>
<feature type="compositionally biased region" description="Acidic residues" evidence="6">
    <location>
        <begin position="1142"/>
        <end position="1168"/>
    </location>
</feature>
<dbReference type="AlphaFoldDB" id="A0A067JZP5"/>
<gene>
    <name evidence="7" type="ORF">JCGZ_18268</name>
</gene>
<feature type="compositionally biased region" description="Polar residues" evidence="6">
    <location>
        <begin position="933"/>
        <end position="942"/>
    </location>
</feature>
<feature type="coiled-coil region" evidence="5">
    <location>
        <begin position="90"/>
        <end position="152"/>
    </location>
</feature>
<feature type="compositionally biased region" description="Pro residues" evidence="6">
    <location>
        <begin position="48"/>
        <end position="60"/>
    </location>
</feature>
<evidence type="ECO:0000256" key="6">
    <source>
        <dbReference type="SAM" id="MobiDB-lite"/>
    </source>
</evidence>
<evidence type="ECO:0000256" key="2">
    <source>
        <dbReference type="ARBA" id="ARBA00023242"/>
    </source>
</evidence>
<feature type="region of interest" description="Disordered" evidence="6">
    <location>
        <begin position="457"/>
        <end position="479"/>
    </location>
</feature>
<evidence type="ECO:0008006" key="9">
    <source>
        <dbReference type="Google" id="ProtNLM"/>
    </source>
</evidence>
<reference evidence="7 8" key="1">
    <citation type="journal article" date="2014" name="PLoS ONE">
        <title>Global Analysis of Gene Expression Profiles in Physic Nut (Jatropha curcas L.) Seedlings Exposed to Salt Stress.</title>
        <authorList>
            <person name="Zhang L."/>
            <person name="Zhang C."/>
            <person name="Wu P."/>
            <person name="Chen Y."/>
            <person name="Li M."/>
            <person name="Jiang H."/>
            <person name="Wu G."/>
        </authorList>
    </citation>
    <scope>NUCLEOTIDE SEQUENCE [LARGE SCALE GENOMIC DNA]</scope>
    <source>
        <strain evidence="8">cv. GZQX0401</strain>
        <tissue evidence="7">Young leaves</tissue>
    </source>
</reference>
<sequence>MFTPQRRSSAAITLTPRSEVRKSGAQNVAPSNPNIVGKGKAVAFVDGPPAPPPPPPPPPVGSLSGNDVELDTEDMEDWKRFREAGLLDEAVMERKDRQALLEKASRLEKELFDYQYNMGLLLIEKKEWNSNYEELRQALAEAQEILRREQSTHIIAFSEAEKREDNLKKALVIEKQCVTDLEKALRDLHEERSQIKHASESKLADAKALAVGMEEKSLEVEEKLCAAEAQLAEINRKNEELDMKLHDVEARENAVQMESLSIKTEREAHEATFYKQREDLLEWEKKLQKREEKLCELRRTLNQREEKANENDRNLEQKRKGLEEAEKKIDVSREKLREMEDDMNNRLSDLIAKEKKVDSARSILEMKENHLLVLEKQLSAREKLGVQKLHDEHQAVLSDKMQKLELELDEKRKGLDEELSRKVEALGQHEVEILHREEKLRKREQALDRKLERVKEKEKDLDVKSKNVKEKEKSMKAEQKNLDLEHKKLLADKESLQILKDDCEKLRSEISQQELQIGEQSETLKVTNDERLEHLRLQAELRQELEKCRRQEEFLLKECEDLKEEREKFEREWEVLEGKRAQLSKELKEITVGREKFEKLQYAEEERLKKEEHAMKEYIQRELEALRLKKESFEARKRHEQLALSENAEIEHDQMVQDLKSQKSTFETDLITRREEMETSLRERERSFEERKERERKDINYSKEVAQKELEEIHSERHAIENEKKEVARNKEKLEGQQFGIQKDIDELVMLSNKLRDQRQQVIRERNHFISFVEKHKSCKNCGDVTRDFILSGLLPSDMEDREILPLQVEADETLRSNKDAAEDPNVMNVKKSLDEGNLGYSNPQENMSWFRKCTSKIFSISPTKKIEHGSAPTLAVEKTAGLVTLDSKEASGSMVPGNKVQQLQHDGIRREEDGYSISFDNHSYMDSKVEDSGQSELQSNCKPGRRRKAGVGRTRTVKAVIKDGSEEPQDNAKKVQSYRIIDGKGILGRTEKPAGNIARKRGRAQEESEQDAGDSEGCSDSITTGGHGKRRQTVASAITPGQKRYNLRRHKTAEATSAKQSLSDMMNMGEKETGGYATAKPSQNPETAPVVSLGVASETGKSKDLLKVTTVKDVEFSQDKANVAKSVGIAELSEEVIGTTEFEDEDENGSTIHEEDEENYNDEDEDLEHPGEASIGKKIWTFFTT</sequence>
<keyword evidence="8" id="KW-1185">Reference proteome</keyword>
<organism evidence="7 8">
    <name type="scientific">Jatropha curcas</name>
    <name type="common">Barbados nut</name>
    <dbReference type="NCBI Taxonomy" id="180498"/>
    <lineage>
        <taxon>Eukaryota</taxon>
        <taxon>Viridiplantae</taxon>
        <taxon>Streptophyta</taxon>
        <taxon>Embryophyta</taxon>
        <taxon>Tracheophyta</taxon>
        <taxon>Spermatophyta</taxon>
        <taxon>Magnoliopsida</taxon>
        <taxon>eudicotyledons</taxon>
        <taxon>Gunneridae</taxon>
        <taxon>Pentapetalae</taxon>
        <taxon>rosids</taxon>
        <taxon>fabids</taxon>
        <taxon>Malpighiales</taxon>
        <taxon>Euphorbiaceae</taxon>
        <taxon>Crotonoideae</taxon>
        <taxon>Jatropheae</taxon>
        <taxon>Jatropha</taxon>
    </lineage>
</organism>
<dbReference type="GO" id="GO:0006997">
    <property type="term" value="P:nucleus organization"/>
    <property type="evidence" value="ECO:0007669"/>
    <property type="project" value="InterPro"/>
</dbReference>
<name>A0A067JZP5_JATCU</name>
<feature type="region of interest" description="Disordered" evidence="6">
    <location>
        <begin position="1"/>
        <end position="69"/>
    </location>
</feature>
<evidence type="ECO:0000313" key="7">
    <source>
        <dbReference type="EMBL" id="KDP29347.1"/>
    </source>
</evidence>
<comment type="subcellular location">
    <subcellularLocation>
        <location evidence="3">Nucleus lamina</location>
    </subcellularLocation>
</comment>
<dbReference type="Proteomes" id="UP000027138">
    <property type="component" value="Unassembled WGS sequence"/>
</dbReference>
<dbReference type="KEGG" id="jcu:105641965"/>
<dbReference type="GO" id="GO:0005652">
    <property type="term" value="C:nuclear lamina"/>
    <property type="evidence" value="ECO:0007669"/>
    <property type="project" value="UniProtKB-SubCell"/>
</dbReference>
<dbReference type="InterPro" id="IPR040418">
    <property type="entry name" value="CRWN"/>
</dbReference>
<feature type="compositionally biased region" description="Polar residues" evidence="6">
    <location>
        <begin position="1"/>
        <end position="16"/>
    </location>
</feature>
<dbReference type="PANTHER" id="PTHR31908">
    <property type="entry name" value="PROTEIN CROWDED NUCLEI 4"/>
    <property type="match status" value="1"/>
</dbReference>
<keyword evidence="2" id="KW-0539">Nucleus</keyword>
<evidence type="ECO:0000256" key="1">
    <source>
        <dbReference type="ARBA" id="ARBA00023054"/>
    </source>
</evidence>
<feature type="coiled-coil region" evidence="5">
    <location>
        <begin position="298"/>
        <end position="353"/>
    </location>
</feature>